<dbReference type="STRING" id="1302689.RG47T_2936"/>
<dbReference type="SUPFAM" id="SSF48452">
    <property type="entry name" value="TPR-like"/>
    <property type="match status" value="1"/>
</dbReference>
<gene>
    <name evidence="2" type="ORF">RG47T_2936</name>
</gene>
<dbReference type="Gene3D" id="1.25.40.390">
    <property type="match status" value="1"/>
</dbReference>
<sequence>MTNLMKNFIKKHLLKTALLISGVASMQSCSKNFAEINTNPDAVATSTPQFIFTKAQYDGTSNMLNLLLGTMQYTTSYNDVAGFGSKYIQSQSTSSSSAFSNAYPNEINEITEVIKAVTGDATKVNLLAEARIWRVYCFSRLTDLYGDIPYSQAAQGYNSSIYSPVYDAQKDIYANMLAELDAAAQSLDASKATFGSSDLIYSGNTTQWKKFAYSLMLRLGMRMTKVDVAAAQTWVTKAITGGVIMADADIAKVAYVGSGQDINKNPLALSLLNSDYIKADGNSNTEGGKYQDVFINYLKQNNDPRLPVISVVYTTGTADTTSVNQKGMSAMLSAKPSNFVTFSEPRQNTLLLLSSPRLVFTAAESYFLLAEAALRGWYSGATVSASYQNGISASMRQWAVIAGSAGSITTNQIDTYIKYHQLTTSGTFDQQMAQIYTQFWVGVFPDAQEVFASYRRTGYPALTPNNYVGNATGGLIFRRMLYPLSEQNLNTVSYKAAIARQGADSFLTRIWWDKQ</sequence>
<reference evidence="2 3" key="1">
    <citation type="submission" date="2016-11" db="EMBL/GenBank/DDBJ databases">
        <title>Whole Genome Sequencing of Mucilaginibacter polytrichastri RG4-7(T) isolated from the moss sample.</title>
        <authorList>
            <person name="Li Y."/>
        </authorList>
    </citation>
    <scope>NUCLEOTIDE SEQUENCE [LARGE SCALE GENOMIC DNA]</scope>
    <source>
        <strain evidence="2 3">RG4-7</strain>
    </source>
</reference>
<comment type="caution">
    <text evidence="2">The sequence shown here is derived from an EMBL/GenBank/DDBJ whole genome shotgun (WGS) entry which is preliminary data.</text>
</comment>
<evidence type="ECO:0000313" key="3">
    <source>
        <dbReference type="Proteomes" id="UP000186720"/>
    </source>
</evidence>
<dbReference type="EMBL" id="MPPL01000001">
    <property type="protein sequence ID" value="OKS87475.1"/>
    <property type="molecule type" value="Genomic_DNA"/>
</dbReference>
<dbReference type="InterPro" id="IPR041662">
    <property type="entry name" value="SusD-like_2"/>
</dbReference>
<organism evidence="2 3">
    <name type="scientific">Mucilaginibacter polytrichastri</name>
    <dbReference type="NCBI Taxonomy" id="1302689"/>
    <lineage>
        <taxon>Bacteria</taxon>
        <taxon>Pseudomonadati</taxon>
        <taxon>Bacteroidota</taxon>
        <taxon>Sphingobacteriia</taxon>
        <taxon>Sphingobacteriales</taxon>
        <taxon>Sphingobacteriaceae</taxon>
        <taxon>Mucilaginibacter</taxon>
    </lineage>
</organism>
<dbReference type="Proteomes" id="UP000186720">
    <property type="component" value="Unassembled WGS sequence"/>
</dbReference>
<evidence type="ECO:0000256" key="1">
    <source>
        <dbReference type="SAM" id="SignalP"/>
    </source>
</evidence>
<dbReference type="Pfam" id="PF12771">
    <property type="entry name" value="SusD-like_2"/>
    <property type="match status" value="1"/>
</dbReference>
<keyword evidence="3" id="KW-1185">Reference proteome</keyword>
<evidence type="ECO:0008006" key="4">
    <source>
        <dbReference type="Google" id="ProtNLM"/>
    </source>
</evidence>
<dbReference type="InterPro" id="IPR011990">
    <property type="entry name" value="TPR-like_helical_dom_sf"/>
</dbReference>
<accession>A0A1Q6A0C5</accession>
<keyword evidence="1" id="KW-0732">Signal</keyword>
<dbReference type="AlphaFoldDB" id="A0A1Q6A0C5"/>
<feature type="chain" id="PRO_5013316283" description="SusD/RagB family nutrient-binding outer membrane lipoprotein" evidence="1">
    <location>
        <begin position="27"/>
        <end position="515"/>
    </location>
</feature>
<evidence type="ECO:0000313" key="2">
    <source>
        <dbReference type="EMBL" id="OKS87475.1"/>
    </source>
</evidence>
<feature type="signal peptide" evidence="1">
    <location>
        <begin position="1"/>
        <end position="26"/>
    </location>
</feature>
<dbReference type="PROSITE" id="PS51257">
    <property type="entry name" value="PROKAR_LIPOPROTEIN"/>
    <property type="match status" value="1"/>
</dbReference>
<name>A0A1Q6A0C5_9SPHI</name>
<protein>
    <recommendedName>
        <fullName evidence="4">SusD/RagB family nutrient-binding outer membrane lipoprotein</fullName>
    </recommendedName>
</protein>
<proteinExistence type="predicted"/>